<dbReference type="PANTHER" id="PTHR43343">
    <property type="entry name" value="PEPTIDASE S12"/>
    <property type="match status" value="1"/>
</dbReference>
<dbReference type="PANTHER" id="PTHR43343:SF3">
    <property type="entry name" value="PROTEASE DO-LIKE 8, CHLOROPLASTIC"/>
    <property type="match status" value="1"/>
</dbReference>
<protein>
    <submittedName>
        <fullName evidence="4">Trypsin-like peptidase domain-containing protein</fullName>
    </submittedName>
</protein>
<gene>
    <name evidence="4" type="ORF">ON753_04665</name>
</gene>
<evidence type="ECO:0000313" key="4">
    <source>
        <dbReference type="EMBL" id="MCX2721701.1"/>
    </source>
</evidence>
<dbReference type="InterPro" id="IPR001940">
    <property type="entry name" value="Peptidase_S1C"/>
</dbReference>
<keyword evidence="2" id="KW-0378">Hydrolase</keyword>
<evidence type="ECO:0000256" key="3">
    <source>
        <dbReference type="SAM" id="SignalP"/>
    </source>
</evidence>
<name>A0ABT3QXN3_9HYPH</name>
<reference evidence="4 5" key="1">
    <citation type="journal article" date="2016" name="Int. J. Syst. Evol. Microbiol.">
        <title>Labrenzia salina sp. nov., isolated from the rhizosphere of the halophyte Arthrocnemum macrostachyum.</title>
        <authorList>
            <person name="Camacho M."/>
            <person name="Redondo-Gomez S."/>
            <person name="Rodriguez-Llorente I."/>
            <person name="Rohde M."/>
            <person name="Sproer C."/>
            <person name="Schumann P."/>
            <person name="Klenk H.P."/>
            <person name="Montero-Calasanz M.D.C."/>
        </authorList>
    </citation>
    <scope>NUCLEOTIDE SEQUENCE [LARGE SCALE GENOMIC DNA]</scope>
    <source>
        <strain evidence="4 5">DSM 29163</strain>
    </source>
</reference>
<dbReference type="Proteomes" id="UP001300261">
    <property type="component" value="Unassembled WGS sequence"/>
</dbReference>
<dbReference type="RefSeq" id="WP_265961410.1">
    <property type="nucleotide sequence ID" value="NZ_JAPEVI010000003.1"/>
</dbReference>
<keyword evidence="5" id="KW-1185">Reference proteome</keyword>
<dbReference type="Gene3D" id="2.40.10.120">
    <property type="match status" value="1"/>
</dbReference>
<evidence type="ECO:0000256" key="1">
    <source>
        <dbReference type="ARBA" id="ARBA00022670"/>
    </source>
</evidence>
<dbReference type="PRINTS" id="PR00834">
    <property type="entry name" value="PROTEASES2C"/>
</dbReference>
<dbReference type="InterPro" id="IPR051201">
    <property type="entry name" value="Chloro_Bact_Ser_Proteases"/>
</dbReference>
<organism evidence="4 5">
    <name type="scientific">Roseibium salinum</name>
    <dbReference type="NCBI Taxonomy" id="1604349"/>
    <lineage>
        <taxon>Bacteria</taxon>
        <taxon>Pseudomonadati</taxon>
        <taxon>Pseudomonadota</taxon>
        <taxon>Alphaproteobacteria</taxon>
        <taxon>Hyphomicrobiales</taxon>
        <taxon>Stappiaceae</taxon>
        <taxon>Roseibium</taxon>
    </lineage>
</organism>
<dbReference type="Pfam" id="PF13365">
    <property type="entry name" value="Trypsin_2"/>
    <property type="match status" value="1"/>
</dbReference>
<proteinExistence type="predicted"/>
<keyword evidence="1" id="KW-0645">Protease</keyword>
<feature type="signal peptide" evidence="3">
    <location>
        <begin position="1"/>
        <end position="28"/>
    </location>
</feature>
<dbReference type="SUPFAM" id="SSF50494">
    <property type="entry name" value="Trypsin-like serine proteases"/>
    <property type="match status" value="1"/>
</dbReference>
<dbReference type="EMBL" id="JAPEVI010000003">
    <property type="protein sequence ID" value="MCX2721701.1"/>
    <property type="molecule type" value="Genomic_DNA"/>
</dbReference>
<accession>A0ABT3QXN3</accession>
<keyword evidence="3" id="KW-0732">Signal</keyword>
<feature type="chain" id="PRO_5045760414" evidence="3">
    <location>
        <begin position="29"/>
        <end position="285"/>
    </location>
</feature>
<evidence type="ECO:0000313" key="5">
    <source>
        <dbReference type="Proteomes" id="UP001300261"/>
    </source>
</evidence>
<sequence length="285" mass="29615">MTPRITQYVIAPLALALAAAPVASPAQAVPQDFTEIVENMSPAVVAITAERPVETQRSLQEMIPPELRDLLPERFGSPGEPDSRAPHRGSALGSGFFISDEGHVVTNNHVVEGAEEIEVLMSDRTSYTAELVGADPATDLAVLKIDPPEDLTIARWGDSAALRPGAWTIAIGSPFGLGGTVTVGVLSARSRDIRSGPYDNFLQTDASINRGNSGGPLFNASGKVVGVNTAIISPSGANIGIGFAVPSSTARDVVSQLVQTGKVERGFIGVNLQPITDLDGKGTAA</sequence>
<evidence type="ECO:0000256" key="2">
    <source>
        <dbReference type="ARBA" id="ARBA00022801"/>
    </source>
</evidence>
<comment type="caution">
    <text evidence="4">The sequence shown here is derived from an EMBL/GenBank/DDBJ whole genome shotgun (WGS) entry which is preliminary data.</text>
</comment>
<dbReference type="InterPro" id="IPR009003">
    <property type="entry name" value="Peptidase_S1_PA"/>
</dbReference>